<evidence type="ECO:0000259" key="8">
    <source>
        <dbReference type="PROSITE" id="PS50885"/>
    </source>
</evidence>
<evidence type="ECO:0000313" key="10">
    <source>
        <dbReference type="Proteomes" id="UP000220246"/>
    </source>
</evidence>
<dbReference type="PROSITE" id="PS50111">
    <property type="entry name" value="CHEMOTAXIS_TRANSDUC_2"/>
    <property type="match status" value="1"/>
</dbReference>
<dbReference type="EMBL" id="PDEA01000001">
    <property type="protein sequence ID" value="PEH87699.1"/>
    <property type="molecule type" value="Genomic_DNA"/>
</dbReference>
<dbReference type="Pfam" id="PF00015">
    <property type="entry name" value="MCPsignal"/>
    <property type="match status" value="1"/>
</dbReference>
<dbReference type="Gene3D" id="1.10.287.950">
    <property type="entry name" value="Methyl-accepting chemotaxis protein"/>
    <property type="match status" value="1"/>
</dbReference>
<comment type="caution">
    <text evidence="9">The sequence shown here is derived from an EMBL/GenBank/DDBJ whole genome shotgun (WGS) entry which is preliminary data.</text>
</comment>
<dbReference type="SMART" id="SM00283">
    <property type="entry name" value="MA"/>
    <property type="match status" value="1"/>
</dbReference>
<feature type="compositionally biased region" description="Basic and acidic residues" evidence="5">
    <location>
        <begin position="559"/>
        <end position="568"/>
    </location>
</feature>
<keyword evidence="6" id="KW-0472">Membrane</keyword>
<sequence>MNVFALMRGFTIRLRMLGAIAVVLVLLGLLGGAGMWGMFRIQDMSQDFRQTSYTKAQHLSQLRASLGLVRQHEKDMIIQYENPERVTKAKESWLKGLEQVKAVSQKFVGEVSDADDALVQELMQRMDNYQKQFEPVVRQLEANGYDTATIAYRMGNKAMAELVEVDTLVQKLAQVLQDEADAAQRNESEAATQTQWLFLLSVVITVLVVAPLTLLNMVSICRPLEIARRMALAISKGDLSQQMQVEGKDEVADLQTALQEMRRSLNLMVGQVHDASGNIATASQEIAMGNTDLSSRTEQTASNLQQTVASLMQLTSTVQQTASSAQLANQLASSASDTALRGGAIVQQAVQSMQDISTSSRKISDIIGLIDSIAFQTNILALNAAVEAARAGEQGRGFAVVAGEVRLLAGRSAEAANEIKRLIQTSVSAVDGGVRHVEEAGLNMQEIVDSVRRVGDIIGEITAASNEQSSGIGQVNQAVGDIDRMTQQNVALVEEASAAADSLRDQAGRLAQVVNQFHLDQSLQVQHGSRAPAAAVGSLPGAGRPVAAPRAQPKVAAAPRKEERALLS</sequence>
<accession>A0A2A7UQS5</accession>
<dbReference type="InterPro" id="IPR004090">
    <property type="entry name" value="Chemotax_Me-accpt_rcpt"/>
</dbReference>
<comment type="subcellular location">
    <subcellularLocation>
        <location evidence="1">Membrane</location>
    </subcellularLocation>
</comment>
<dbReference type="InterPro" id="IPR024478">
    <property type="entry name" value="HlyB_4HB_MCP"/>
</dbReference>
<reference evidence="10" key="1">
    <citation type="submission" date="2017-09" db="EMBL/GenBank/DDBJ databases">
        <title>FDA dAtabase for Regulatory Grade micrObial Sequences (FDA-ARGOS): Supporting development and validation of Infectious Disease Dx tests.</title>
        <authorList>
            <person name="Minogue T."/>
            <person name="Wolcott M."/>
            <person name="Wasieloski L."/>
            <person name="Aguilar W."/>
            <person name="Moore D."/>
            <person name="Tallon L."/>
            <person name="Sadzewicz L."/>
            <person name="Ott S."/>
            <person name="Zhao X."/>
            <person name="Nagaraj S."/>
            <person name="Vavikolanu K."/>
            <person name="Aluvathingal J."/>
            <person name="Nadendla S."/>
            <person name="Sichtig H."/>
        </authorList>
    </citation>
    <scope>NUCLEOTIDE SEQUENCE [LARGE SCALE GENOMIC DNA]</scope>
    <source>
        <strain evidence="10">FDAARGOS_394</strain>
    </source>
</reference>
<dbReference type="PANTHER" id="PTHR43531">
    <property type="entry name" value="PROTEIN ICFG"/>
    <property type="match status" value="1"/>
</dbReference>
<dbReference type="GeneID" id="80799539"/>
<dbReference type="GO" id="GO:0007165">
    <property type="term" value="P:signal transduction"/>
    <property type="evidence" value="ECO:0007669"/>
    <property type="project" value="UniProtKB-KW"/>
</dbReference>
<keyword evidence="4" id="KW-0807">Transducer</keyword>
<feature type="region of interest" description="Disordered" evidence="5">
    <location>
        <begin position="531"/>
        <end position="568"/>
    </location>
</feature>
<evidence type="ECO:0000313" key="9">
    <source>
        <dbReference type="EMBL" id="PEH87699.1"/>
    </source>
</evidence>
<dbReference type="SMART" id="SM00304">
    <property type="entry name" value="HAMP"/>
    <property type="match status" value="1"/>
</dbReference>
<dbReference type="Pfam" id="PF00672">
    <property type="entry name" value="HAMP"/>
    <property type="match status" value="1"/>
</dbReference>
<name>A0A2A7UQS5_COMTR</name>
<dbReference type="Proteomes" id="UP000220246">
    <property type="component" value="Unassembled WGS sequence"/>
</dbReference>
<dbReference type="InterPro" id="IPR051310">
    <property type="entry name" value="MCP_chemotaxis"/>
</dbReference>
<proteinExistence type="inferred from homology"/>
<keyword evidence="10" id="KW-1185">Reference proteome</keyword>
<dbReference type="InterPro" id="IPR003660">
    <property type="entry name" value="HAMP_dom"/>
</dbReference>
<dbReference type="GO" id="GO:0006935">
    <property type="term" value="P:chemotaxis"/>
    <property type="evidence" value="ECO:0007669"/>
    <property type="project" value="InterPro"/>
</dbReference>
<evidence type="ECO:0000256" key="6">
    <source>
        <dbReference type="SAM" id="Phobius"/>
    </source>
</evidence>
<feature type="compositionally biased region" description="Low complexity" evidence="5">
    <location>
        <begin position="541"/>
        <end position="558"/>
    </location>
</feature>
<evidence type="ECO:0000256" key="4">
    <source>
        <dbReference type="PROSITE-ProRule" id="PRU00284"/>
    </source>
</evidence>
<evidence type="ECO:0000256" key="1">
    <source>
        <dbReference type="ARBA" id="ARBA00004370"/>
    </source>
</evidence>
<dbReference type="GO" id="GO:0005886">
    <property type="term" value="C:plasma membrane"/>
    <property type="evidence" value="ECO:0007669"/>
    <property type="project" value="TreeGrafter"/>
</dbReference>
<dbReference type="RefSeq" id="WP_066538498.1">
    <property type="nucleotide sequence ID" value="NZ_PDEA01000001.1"/>
</dbReference>
<organism evidence="9 10">
    <name type="scientific">Comamonas terrigena</name>
    <dbReference type="NCBI Taxonomy" id="32013"/>
    <lineage>
        <taxon>Bacteria</taxon>
        <taxon>Pseudomonadati</taxon>
        <taxon>Pseudomonadota</taxon>
        <taxon>Betaproteobacteria</taxon>
        <taxon>Burkholderiales</taxon>
        <taxon>Comamonadaceae</taxon>
        <taxon>Comamonas</taxon>
    </lineage>
</organism>
<feature type="domain" description="Methyl-accepting transducer" evidence="7">
    <location>
        <begin position="275"/>
        <end position="504"/>
    </location>
</feature>
<dbReference type="GO" id="GO:0004888">
    <property type="term" value="F:transmembrane signaling receptor activity"/>
    <property type="evidence" value="ECO:0007669"/>
    <property type="project" value="InterPro"/>
</dbReference>
<evidence type="ECO:0000256" key="2">
    <source>
        <dbReference type="ARBA" id="ARBA00022481"/>
    </source>
</evidence>
<dbReference type="PRINTS" id="PR00260">
    <property type="entry name" value="CHEMTRNSDUCR"/>
</dbReference>
<dbReference type="OrthoDB" id="8790700at2"/>
<feature type="domain" description="HAMP" evidence="8">
    <location>
        <begin position="218"/>
        <end position="270"/>
    </location>
</feature>
<protein>
    <submittedName>
        <fullName evidence="9">Methyl-accepting chemotaxis protein</fullName>
    </submittedName>
</protein>
<feature type="transmembrane region" description="Helical" evidence="6">
    <location>
        <begin position="196"/>
        <end position="220"/>
    </location>
</feature>
<gene>
    <name evidence="9" type="ORF">CRM82_02945</name>
</gene>
<dbReference type="Pfam" id="PF12729">
    <property type="entry name" value="4HB_MCP_1"/>
    <property type="match status" value="1"/>
</dbReference>
<dbReference type="CDD" id="cd06225">
    <property type="entry name" value="HAMP"/>
    <property type="match status" value="1"/>
</dbReference>
<dbReference type="InterPro" id="IPR004089">
    <property type="entry name" value="MCPsignal_dom"/>
</dbReference>
<evidence type="ECO:0000259" key="7">
    <source>
        <dbReference type="PROSITE" id="PS50111"/>
    </source>
</evidence>
<dbReference type="CDD" id="cd11386">
    <property type="entry name" value="MCP_signal"/>
    <property type="match status" value="1"/>
</dbReference>
<evidence type="ECO:0000256" key="5">
    <source>
        <dbReference type="SAM" id="MobiDB-lite"/>
    </source>
</evidence>
<dbReference type="STRING" id="1219032.GCA_001515545_02483"/>
<comment type="similarity">
    <text evidence="3">Belongs to the methyl-accepting chemotaxis (MCP) protein family.</text>
</comment>
<dbReference type="PANTHER" id="PTHR43531:SF14">
    <property type="entry name" value="METHYL-ACCEPTING CHEMOTAXIS PROTEIN I-RELATED"/>
    <property type="match status" value="1"/>
</dbReference>
<dbReference type="PROSITE" id="PS50885">
    <property type="entry name" value="HAMP"/>
    <property type="match status" value="1"/>
</dbReference>
<dbReference type="AlphaFoldDB" id="A0A2A7UQS5"/>
<keyword evidence="2" id="KW-0488">Methylation</keyword>
<keyword evidence="6" id="KW-1133">Transmembrane helix</keyword>
<dbReference type="FunFam" id="1.10.287.950:FF:000001">
    <property type="entry name" value="Methyl-accepting chemotaxis sensory transducer"/>
    <property type="match status" value="1"/>
</dbReference>
<evidence type="ECO:0000256" key="3">
    <source>
        <dbReference type="ARBA" id="ARBA00029447"/>
    </source>
</evidence>
<dbReference type="SUPFAM" id="SSF58104">
    <property type="entry name" value="Methyl-accepting chemotaxis protein (MCP) signaling domain"/>
    <property type="match status" value="1"/>
</dbReference>
<keyword evidence="6" id="KW-0812">Transmembrane</keyword>